<feature type="transmembrane region" description="Helical" evidence="2">
    <location>
        <begin position="145"/>
        <end position="165"/>
    </location>
</feature>
<dbReference type="AlphaFoldDB" id="A0AAD3HD01"/>
<feature type="region of interest" description="Disordered" evidence="1">
    <location>
        <begin position="264"/>
        <end position="303"/>
    </location>
</feature>
<dbReference type="Proteomes" id="UP001054902">
    <property type="component" value="Unassembled WGS sequence"/>
</dbReference>
<keyword evidence="4" id="KW-1185">Reference proteome</keyword>
<evidence type="ECO:0000313" key="3">
    <source>
        <dbReference type="EMBL" id="GFH58696.1"/>
    </source>
</evidence>
<evidence type="ECO:0000313" key="4">
    <source>
        <dbReference type="Proteomes" id="UP001054902"/>
    </source>
</evidence>
<proteinExistence type="predicted"/>
<evidence type="ECO:0000256" key="1">
    <source>
        <dbReference type="SAM" id="MobiDB-lite"/>
    </source>
</evidence>
<protein>
    <submittedName>
        <fullName evidence="3">Uncharacterized protein</fullName>
    </submittedName>
</protein>
<comment type="caution">
    <text evidence="3">The sequence shown here is derived from an EMBL/GenBank/DDBJ whole genome shotgun (WGS) entry which is preliminary data.</text>
</comment>
<feature type="transmembrane region" description="Helical" evidence="2">
    <location>
        <begin position="114"/>
        <end position="133"/>
    </location>
</feature>
<sequence length="303" mass="33645">MNYQDESSTNYDAPMLSVPSFSGKAVNKRLDPTHIDVNDEDNSFQAKVTRTIATVVSRILKPRQILVILRVLKAITFCTLCLTIVADLMFIFWVELKISDDVSIKLGGTRDKIIRAYGTVLAGIAVLVELDMTFISRNLSGLKPFIARSIMLLFIASVSGVSPMIGYEKRQNKKNNYNNNYAYDDDDGNAYNNYSNSQSHSISNEVPGSTVAFQAMTSFVLFGCACAYFLLGILCLDRFTARAFLADDDQVAAAISATAIRDQRRRGSFDSYDNDPRNSSYNSSGNFSQGYSNNNYSSPERSE</sequence>
<keyword evidence="2" id="KW-0812">Transmembrane</keyword>
<feature type="transmembrane region" description="Helical" evidence="2">
    <location>
        <begin position="71"/>
        <end position="94"/>
    </location>
</feature>
<feature type="compositionally biased region" description="Polar residues" evidence="1">
    <location>
        <begin position="277"/>
        <end position="303"/>
    </location>
</feature>
<keyword evidence="2" id="KW-1133">Transmembrane helix</keyword>
<organism evidence="3 4">
    <name type="scientific">Chaetoceros tenuissimus</name>
    <dbReference type="NCBI Taxonomy" id="426638"/>
    <lineage>
        <taxon>Eukaryota</taxon>
        <taxon>Sar</taxon>
        <taxon>Stramenopiles</taxon>
        <taxon>Ochrophyta</taxon>
        <taxon>Bacillariophyta</taxon>
        <taxon>Coscinodiscophyceae</taxon>
        <taxon>Chaetocerotophycidae</taxon>
        <taxon>Chaetocerotales</taxon>
        <taxon>Chaetocerotaceae</taxon>
        <taxon>Chaetoceros</taxon>
    </lineage>
</organism>
<name>A0AAD3HD01_9STRA</name>
<dbReference type="EMBL" id="BLLK01000062">
    <property type="protein sequence ID" value="GFH58696.1"/>
    <property type="molecule type" value="Genomic_DNA"/>
</dbReference>
<gene>
    <name evidence="3" type="ORF">CTEN210_15172</name>
</gene>
<feature type="transmembrane region" description="Helical" evidence="2">
    <location>
        <begin position="211"/>
        <end position="236"/>
    </location>
</feature>
<keyword evidence="2" id="KW-0472">Membrane</keyword>
<accession>A0AAD3HD01</accession>
<evidence type="ECO:0000256" key="2">
    <source>
        <dbReference type="SAM" id="Phobius"/>
    </source>
</evidence>
<reference evidence="3 4" key="1">
    <citation type="journal article" date="2021" name="Sci. Rep.">
        <title>The genome of the diatom Chaetoceros tenuissimus carries an ancient integrated fragment of an extant virus.</title>
        <authorList>
            <person name="Hongo Y."/>
            <person name="Kimura K."/>
            <person name="Takaki Y."/>
            <person name="Yoshida Y."/>
            <person name="Baba S."/>
            <person name="Kobayashi G."/>
            <person name="Nagasaki K."/>
            <person name="Hano T."/>
            <person name="Tomaru Y."/>
        </authorList>
    </citation>
    <scope>NUCLEOTIDE SEQUENCE [LARGE SCALE GENOMIC DNA]</scope>
    <source>
        <strain evidence="3 4">NIES-3715</strain>
    </source>
</reference>